<dbReference type="InterPro" id="IPR001128">
    <property type="entry name" value="Cyt_P450"/>
</dbReference>
<dbReference type="GO" id="GO:0005506">
    <property type="term" value="F:iron ion binding"/>
    <property type="evidence" value="ECO:0007669"/>
    <property type="project" value="InterPro"/>
</dbReference>
<comment type="cofactor">
    <cofactor evidence="1">
        <name>heme</name>
        <dbReference type="ChEBI" id="CHEBI:30413"/>
    </cofactor>
</comment>
<dbReference type="SUPFAM" id="SSF48264">
    <property type="entry name" value="Cytochrome P450"/>
    <property type="match status" value="1"/>
</dbReference>
<evidence type="ECO:0000313" key="8">
    <source>
        <dbReference type="EMBL" id="EXJ53343.1"/>
    </source>
</evidence>
<evidence type="ECO:0000256" key="3">
    <source>
        <dbReference type="ARBA" id="ARBA00022723"/>
    </source>
</evidence>
<evidence type="ECO:0000256" key="5">
    <source>
        <dbReference type="ARBA" id="ARBA00023004"/>
    </source>
</evidence>
<proteinExistence type="inferred from homology"/>
<keyword evidence="3" id="KW-0479">Metal-binding</keyword>
<evidence type="ECO:0000313" key="9">
    <source>
        <dbReference type="Proteomes" id="UP000019471"/>
    </source>
</evidence>
<name>W9VD22_9EURO</name>
<dbReference type="GO" id="GO:0004497">
    <property type="term" value="F:monooxygenase activity"/>
    <property type="evidence" value="ECO:0007669"/>
    <property type="project" value="UniProtKB-KW"/>
</dbReference>
<dbReference type="RefSeq" id="XP_007752170.1">
    <property type="nucleotide sequence ID" value="XM_007753980.1"/>
</dbReference>
<evidence type="ECO:0000256" key="7">
    <source>
        <dbReference type="SAM" id="Phobius"/>
    </source>
</evidence>
<dbReference type="Gene3D" id="1.10.630.10">
    <property type="entry name" value="Cytochrome P450"/>
    <property type="match status" value="1"/>
</dbReference>
<dbReference type="InterPro" id="IPR050364">
    <property type="entry name" value="Cytochrome_P450_fung"/>
</dbReference>
<evidence type="ECO:0000256" key="4">
    <source>
        <dbReference type="ARBA" id="ARBA00023002"/>
    </source>
</evidence>
<dbReference type="InterPro" id="IPR036396">
    <property type="entry name" value="Cyt_P450_sf"/>
</dbReference>
<sequence>MEQSRISIVVACITFVLIVGRILRLGRRPPNFPPGPPTLPIIGNIHVLPQKDAHVQFNKWAKGYGPIFSLIVGTQTFIVLSSDVVVKDLLDKRGAIYSDRMDAYLAKLCSEDHHMLTMGYGPQWRMARKLLNSLLNVNVARSYVRYQMLENKQMMYELLEQPDSFLASLQRYANSLSTSMVYGRRTPQLEDPLMKEILHGLEEFSEIAASFQAALLDCYPVLRRLPDFIVPRKAQA</sequence>
<dbReference type="GO" id="GO:0016705">
    <property type="term" value="F:oxidoreductase activity, acting on paired donors, with incorporation or reduction of molecular oxygen"/>
    <property type="evidence" value="ECO:0007669"/>
    <property type="project" value="InterPro"/>
</dbReference>
<evidence type="ECO:0000256" key="6">
    <source>
        <dbReference type="ARBA" id="ARBA00023033"/>
    </source>
</evidence>
<dbReference type="PRINTS" id="PR00463">
    <property type="entry name" value="EP450I"/>
</dbReference>
<dbReference type="PANTHER" id="PTHR46300:SF2">
    <property type="entry name" value="CYTOCHROME P450 MONOOXYGENASE ALNH-RELATED"/>
    <property type="match status" value="1"/>
</dbReference>
<keyword evidence="6" id="KW-0503">Monooxygenase</keyword>
<keyword evidence="5" id="KW-0408">Iron</keyword>
<keyword evidence="7" id="KW-0472">Membrane</keyword>
<keyword evidence="7" id="KW-1133">Transmembrane helix</keyword>
<dbReference type="Proteomes" id="UP000019471">
    <property type="component" value="Unassembled WGS sequence"/>
</dbReference>
<dbReference type="InterPro" id="IPR002401">
    <property type="entry name" value="Cyt_P450_E_grp-I"/>
</dbReference>
<dbReference type="HOGENOM" id="CLU_001570_2_2_1"/>
<dbReference type="Pfam" id="PF00067">
    <property type="entry name" value="p450"/>
    <property type="match status" value="1"/>
</dbReference>
<organism evidence="8 9">
    <name type="scientific">Cladophialophora psammophila CBS 110553</name>
    <dbReference type="NCBI Taxonomy" id="1182543"/>
    <lineage>
        <taxon>Eukaryota</taxon>
        <taxon>Fungi</taxon>
        <taxon>Dikarya</taxon>
        <taxon>Ascomycota</taxon>
        <taxon>Pezizomycotina</taxon>
        <taxon>Eurotiomycetes</taxon>
        <taxon>Chaetothyriomycetidae</taxon>
        <taxon>Chaetothyriales</taxon>
        <taxon>Herpotrichiellaceae</taxon>
        <taxon>Cladophialophora</taxon>
    </lineage>
</organism>
<dbReference type="AlphaFoldDB" id="W9VD22"/>
<feature type="transmembrane region" description="Helical" evidence="7">
    <location>
        <begin position="6"/>
        <end position="23"/>
    </location>
</feature>
<comment type="caution">
    <text evidence="8">The sequence shown here is derived from an EMBL/GenBank/DDBJ whole genome shotgun (WGS) entry which is preliminary data.</text>
</comment>
<keyword evidence="4" id="KW-0560">Oxidoreductase</keyword>
<dbReference type="STRING" id="1182543.W9VD22"/>
<dbReference type="OrthoDB" id="1103324at2759"/>
<dbReference type="PANTHER" id="PTHR46300">
    <property type="entry name" value="P450, PUTATIVE (EUROFUNG)-RELATED-RELATED"/>
    <property type="match status" value="1"/>
</dbReference>
<dbReference type="eggNOG" id="KOG0156">
    <property type="taxonomic scope" value="Eukaryota"/>
</dbReference>
<evidence type="ECO:0000256" key="2">
    <source>
        <dbReference type="ARBA" id="ARBA00010617"/>
    </source>
</evidence>
<protein>
    <recommendedName>
        <fullName evidence="10">Cytochrome P450 oxidoreductase</fullName>
    </recommendedName>
</protein>
<dbReference type="EMBL" id="AMGX01000055">
    <property type="protein sequence ID" value="EXJ53343.1"/>
    <property type="molecule type" value="Genomic_DNA"/>
</dbReference>
<dbReference type="GO" id="GO:0020037">
    <property type="term" value="F:heme binding"/>
    <property type="evidence" value="ECO:0007669"/>
    <property type="project" value="InterPro"/>
</dbReference>
<keyword evidence="9" id="KW-1185">Reference proteome</keyword>
<reference evidence="8 9" key="1">
    <citation type="submission" date="2013-03" db="EMBL/GenBank/DDBJ databases">
        <title>The Genome Sequence of Cladophialophora psammophila CBS 110553.</title>
        <authorList>
            <consortium name="The Broad Institute Genomics Platform"/>
            <person name="Cuomo C."/>
            <person name="de Hoog S."/>
            <person name="Gorbushina A."/>
            <person name="Walker B."/>
            <person name="Young S.K."/>
            <person name="Zeng Q."/>
            <person name="Gargeya S."/>
            <person name="Fitzgerald M."/>
            <person name="Haas B."/>
            <person name="Abouelleil A."/>
            <person name="Allen A.W."/>
            <person name="Alvarado L."/>
            <person name="Arachchi H.M."/>
            <person name="Berlin A.M."/>
            <person name="Chapman S.B."/>
            <person name="Gainer-Dewar J."/>
            <person name="Goldberg J."/>
            <person name="Griggs A."/>
            <person name="Gujja S."/>
            <person name="Hansen M."/>
            <person name="Howarth C."/>
            <person name="Imamovic A."/>
            <person name="Ireland A."/>
            <person name="Larimer J."/>
            <person name="McCowan C."/>
            <person name="Murphy C."/>
            <person name="Pearson M."/>
            <person name="Poon T.W."/>
            <person name="Priest M."/>
            <person name="Roberts A."/>
            <person name="Saif S."/>
            <person name="Shea T."/>
            <person name="Sisk P."/>
            <person name="Sykes S."/>
            <person name="Wortman J."/>
            <person name="Nusbaum C."/>
            <person name="Birren B."/>
        </authorList>
    </citation>
    <scope>NUCLEOTIDE SEQUENCE [LARGE SCALE GENOMIC DNA]</scope>
    <source>
        <strain evidence="8 9">CBS 110553</strain>
    </source>
</reference>
<keyword evidence="7" id="KW-0812">Transmembrane</keyword>
<gene>
    <name evidence="8" type="ORF">A1O5_13414</name>
</gene>
<dbReference type="GeneID" id="19198097"/>
<evidence type="ECO:0008006" key="10">
    <source>
        <dbReference type="Google" id="ProtNLM"/>
    </source>
</evidence>
<evidence type="ECO:0000256" key="1">
    <source>
        <dbReference type="ARBA" id="ARBA00001971"/>
    </source>
</evidence>
<comment type="similarity">
    <text evidence="2">Belongs to the cytochrome P450 family.</text>
</comment>
<accession>W9VD22</accession>